<dbReference type="AlphaFoldDB" id="A0A0D8XAG6"/>
<reference evidence="4" key="2">
    <citation type="journal article" date="2016" name="Sci. Rep.">
        <title>Dictyocaulus viviparus genome, variome and transcriptome elucidate lungworm biology and support future intervention.</title>
        <authorList>
            <person name="McNulty S.N."/>
            <person name="Strube C."/>
            <person name="Rosa B.A."/>
            <person name="Martin J.C."/>
            <person name="Tyagi R."/>
            <person name="Choi Y.J."/>
            <person name="Wang Q."/>
            <person name="Hallsworth Pepin K."/>
            <person name="Zhang X."/>
            <person name="Ozersky P."/>
            <person name="Wilson R.K."/>
            <person name="Sternberg P.W."/>
            <person name="Gasser R.B."/>
            <person name="Mitreva M."/>
        </authorList>
    </citation>
    <scope>NUCLEOTIDE SEQUENCE [LARGE SCALE GENOMIC DNA]</scope>
    <source>
        <strain evidence="4">HannoverDv2000</strain>
    </source>
</reference>
<feature type="transmembrane region" description="Helical" evidence="2">
    <location>
        <begin position="192"/>
        <end position="214"/>
    </location>
</feature>
<dbReference type="OrthoDB" id="5799294at2759"/>
<evidence type="ECO:0000256" key="1">
    <source>
        <dbReference type="SAM" id="MobiDB-lite"/>
    </source>
</evidence>
<dbReference type="EMBL" id="KN716792">
    <property type="protein sequence ID" value="KJH41595.1"/>
    <property type="molecule type" value="Genomic_DNA"/>
</dbReference>
<keyword evidence="4" id="KW-1185">Reference proteome</keyword>
<organism evidence="3 4">
    <name type="scientific">Dictyocaulus viviparus</name>
    <name type="common">Bovine lungworm</name>
    <dbReference type="NCBI Taxonomy" id="29172"/>
    <lineage>
        <taxon>Eukaryota</taxon>
        <taxon>Metazoa</taxon>
        <taxon>Ecdysozoa</taxon>
        <taxon>Nematoda</taxon>
        <taxon>Chromadorea</taxon>
        <taxon>Rhabditida</taxon>
        <taxon>Rhabditina</taxon>
        <taxon>Rhabditomorpha</taxon>
        <taxon>Strongyloidea</taxon>
        <taxon>Metastrongylidae</taxon>
        <taxon>Dictyocaulus</taxon>
    </lineage>
</organism>
<keyword evidence="2" id="KW-0812">Transmembrane</keyword>
<gene>
    <name evidence="3" type="ORF">DICVIV_12431</name>
</gene>
<feature type="compositionally biased region" description="Polar residues" evidence="1">
    <location>
        <begin position="90"/>
        <end position="102"/>
    </location>
</feature>
<name>A0A0D8XAG6_DICVI</name>
<keyword evidence="2" id="KW-1133">Transmembrane helix</keyword>
<evidence type="ECO:0000313" key="4">
    <source>
        <dbReference type="Proteomes" id="UP000053766"/>
    </source>
</evidence>
<proteinExistence type="predicted"/>
<sequence>MSFPDSIRLDPIRLPRPTLRETSIYNISNYQYMSNLLPPKDMSIMPMALRYDPLAFPEHLRARRLGDINMSVADDKPSFHAVSSVSATDMNNMPANDWNPLSDSEARDDNSHNTSQYEESPLPQPTQQFQSHSMLMMSSALNNNFVMSKFLGYQRFIFILTKYPALVMAMVALWYTTGRGEGMPKSTAETSYLYHVTMVAAFCTAVTCIVFAVINIDLPSVANI</sequence>
<accession>A0A0D8XAG6</accession>
<reference evidence="3 4" key="1">
    <citation type="submission" date="2013-11" db="EMBL/GenBank/DDBJ databases">
        <title>Draft genome of the bovine lungworm Dictyocaulus viviparus.</title>
        <authorList>
            <person name="Mitreva M."/>
        </authorList>
    </citation>
    <scope>NUCLEOTIDE SEQUENCE [LARGE SCALE GENOMIC DNA]</scope>
    <source>
        <strain evidence="3 4">HannoverDv2000</strain>
    </source>
</reference>
<protein>
    <submittedName>
        <fullName evidence="3">Uncharacterized protein</fullName>
    </submittedName>
</protein>
<evidence type="ECO:0000256" key="2">
    <source>
        <dbReference type="SAM" id="Phobius"/>
    </source>
</evidence>
<keyword evidence="2" id="KW-0472">Membrane</keyword>
<evidence type="ECO:0000313" key="3">
    <source>
        <dbReference type="EMBL" id="KJH41595.1"/>
    </source>
</evidence>
<dbReference type="Proteomes" id="UP000053766">
    <property type="component" value="Unassembled WGS sequence"/>
</dbReference>
<feature type="transmembrane region" description="Helical" evidence="2">
    <location>
        <begin position="156"/>
        <end position="177"/>
    </location>
</feature>
<feature type="region of interest" description="Disordered" evidence="1">
    <location>
        <begin position="90"/>
        <end position="128"/>
    </location>
</feature>